<evidence type="ECO:0000313" key="1">
    <source>
        <dbReference type="EMBL" id="VAW54324.1"/>
    </source>
</evidence>
<name>A0A3B0XE90_9ZZZZ</name>
<evidence type="ECO:0008006" key="2">
    <source>
        <dbReference type="Google" id="ProtNLM"/>
    </source>
</evidence>
<reference evidence="1" key="1">
    <citation type="submission" date="2018-06" db="EMBL/GenBank/DDBJ databases">
        <authorList>
            <person name="Zhirakovskaya E."/>
        </authorList>
    </citation>
    <scope>NUCLEOTIDE SEQUENCE</scope>
</reference>
<dbReference type="Pfam" id="PF06853">
    <property type="entry name" value="DUF1249"/>
    <property type="match status" value="1"/>
</dbReference>
<organism evidence="1">
    <name type="scientific">hydrothermal vent metagenome</name>
    <dbReference type="NCBI Taxonomy" id="652676"/>
    <lineage>
        <taxon>unclassified sequences</taxon>
        <taxon>metagenomes</taxon>
        <taxon>ecological metagenomes</taxon>
    </lineage>
</organism>
<protein>
    <recommendedName>
        <fullName evidence="2">DUF1249 domain-containing protein</fullName>
    </recommendedName>
</protein>
<dbReference type="EMBL" id="UOFE01000039">
    <property type="protein sequence ID" value="VAW54324.1"/>
    <property type="molecule type" value="Genomic_DNA"/>
</dbReference>
<accession>A0A3B0XE90</accession>
<dbReference type="PANTHER" id="PTHR38774:SF1">
    <property type="entry name" value="CYTOPLASMIC PROTEIN"/>
    <property type="match status" value="1"/>
</dbReference>
<dbReference type="AlphaFoldDB" id="A0A3B0XE90"/>
<proteinExistence type="predicted"/>
<gene>
    <name evidence="1" type="ORF">MNBD_GAMMA05-797</name>
</gene>
<dbReference type="InterPro" id="IPR009659">
    <property type="entry name" value="DUF1249"/>
</dbReference>
<sequence length="176" mass="20374">MNTSKQKLFAGYGCEDVDPCGFVSLMDLYENNYMRIRRLVPELSNLPEMSVSHLSGCLSLHLVILERTKFTTTLCLTYQFGEDGKRMPEPALTLRVYHDVHQAEVLTGHLQHGRNQYDHVPEKAIQIKWKLNRFLFKWLGYCLYLGHQFPISKLPAKSEHKLLNNLVDIISRVPSK</sequence>
<dbReference type="PANTHER" id="PTHR38774">
    <property type="entry name" value="CYTOPLASMIC PROTEIN-RELATED"/>
    <property type="match status" value="1"/>
</dbReference>